<accession>A0A1J5GJ52</accession>
<gene>
    <name evidence="1" type="ORF">AUK42_02285</name>
    <name evidence="3" type="ORF">CO097_04180</name>
    <name evidence="2" type="ORF">COZ58_04390</name>
</gene>
<accession>A0A2M7K846</accession>
<reference evidence="2" key="3">
    <citation type="submission" date="2017-09" db="EMBL/GenBank/DDBJ databases">
        <title>Depth-based differentiation of microbial function through sediment-hosted aquifers and enrichment of novel symbionts in the deep terrestrial subsurface.</title>
        <authorList>
            <person name="Probst A.J."/>
            <person name="Ladd B."/>
            <person name="Jarett J.K."/>
            <person name="Geller-Mcgrath D.E."/>
            <person name="Sieber C.M.K."/>
            <person name="Emerson J.B."/>
            <person name="Anantharaman K."/>
            <person name="Thomas B.C."/>
            <person name="Malmstrom R."/>
            <person name="Stieglmeier M."/>
            <person name="Klingl A."/>
            <person name="Woyke T."/>
            <person name="Ryan C.M."/>
            <person name="Banfield J.F."/>
        </authorList>
    </citation>
    <scope>NUCLEOTIDE SEQUENCE</scope>
    <source>
        <strain evidence="2">CG_4_8_14_3_um_filter_34_18</strain>
    </source>
</reference>
<reference evidence="1 4" key="1">
    <citation type="journal article" date="2016" name="Environ. Microbiol.">
        <title>Genomic resolution of a cold subsurface aquifer community provides metabolic insights for novel microbes adapted to high CO concentrations.</title>
        <authorList>
            <person name="Probst A.J."/>
            <person name="Castelle C.J."/>
            <person name="Singh A."/>
            <person name="Brown C.T."/>
            <person name="Anantharaman K."/>
            <person name="Sharon I."/>
            <person name="Hug L.A."/>
            <person name="Burstein D."/>
            <person name="Emerson J.B."/>
            <person name="Thomas B.C."/>
            <person name="Banfield J.F."/>
        </authorList>
    </citation>
    <scope>NUCLEOTIDE SEQUENCE [LARGE SCALE GENOMIC DNA]</scope>
    <source>
        <strain evidence="1">CG2_30_33_13</strain>
    </source>
</reference>
<comment type="caution">
    <text evidence="1">The sequence shown here is derived from an EMBL/GenBank/DDBJ whole genome shotgun (WGS) entry which is preliminary data.</text>
</comment>
<evidence type="ECO:0000313" key="3">
    <source>
        <dbReference type="EMBL" id="PJB56880.1"/>
    </source>
</evidence>
<proteinExistence type="predicted"/>
<dbReference type="EMBL" id="PFTV01000103">
    <property type="protein sequence ID" value="PJB56880.1"/>
    <property type="molecule type" value="Genomic_DNA"/>
</dbReference>
<dbReference type="EMBL" id="MNYY01000048">
    <property type="protein sequence ID" value="OIP72283.1"/>
    <property type="molecule type" value="Genomic_DNA"/>
</dbReference>
<dbReference type="Proteomes" id="UP000182763">
    <property type="component" value="Unassembled WGS sequence"/>
</dbReference>
<evidence type="ECO:0000313" key="2">
    <source>
        <dbReference type="EMBL" id="PIX34306.1"/>
    </source>
</evidence>
<dbReference type="Proteomes" id="UP000231493">
    <property type="component" value="Unassembled WGS sequence"/>
</dbReference>
<accession>A0A2M8CCU5</accession>
<evidence type="ECO:0000313" key="6">
    <source>
        <dbReference type="Proteomes" id="UP000231493"/>
    </source>
</evidence>
<reference evidence="5 6" key="2">
    <citation type="submission" date="2017-09" db="EMBL/GenBank/DDBJ databases">
        <title>Depth-based differentiation of microbial function through sediment-hosted aquifers and enrichment of novel symbionts in the deep terrestrial subsurface.</title>
        <authorList>
            <person name="Probst A.J."/>
            <person name="Ladd B."/>
            <person name="Jarett J.K."/>
            <person name="Geller-Mcgrath D.E."/>
            <person name="Sieber C.M."/>
            <person name="Emerson J.B."/>
            <person name="Anantharaman K."/>
            <person name="Thomas B.C."/>
            <person name="Malmstrom R."/>
            <person name="Stieglmeier M."/>
            <person name="Klingl A."/>
            <person name="Woyke T."/>
            <person name="Ryan C.M."/>
            <person name="Banfield J.F."/>
        </authorList>
    </citation>
    <scope>NUCLEOTIDE SEQUENCE [LARGE SCALE GENOMIC DNA]</scope>
    <source>
        <strain evidence="3">CG_4_9_14_3_um_filter_33_16</strain>
    </source>
</reference>
<dbReference type="Proteomes" id="UP000228560">
    <property type="component" value="Unassembled WGS sequence"/>
</dbReference>
<name>A0A1J5GJ52_9BACT</name>
<dbReference type="AlphaFoldDB" id="A0A1J5GJ52"/>
<evidence type="ECO:0000313" key="5">
    <source>
        <dbReference type="Proteomes" id="UP000228560"/>
    </source>
</evidence>
<organism evidence="1 4">
    <name type="scientific">Candidatus Infernicultor aquiphilus</name>
    <dbReference type="NCBI Taxonomy" id="1805029"/>
    <lineage>
        <taxon>Bacteria</taxon>
        <taxon>Pseudomonadati</taxon>
        <taxon>Atribacterota</taxon>
        <taxon>Candidatus Phoenicimicrobiia</taxon>
        <taxon>Candidatus Pheonicimicrobiales</taxon>
        <taxon>Candidatus Phoenicimicrobiaceae</taxon>
        <taxon>Candidatus Infernicultor</taxon>
    </lineage>
</organism>
<dbReference type="STRING" id="1805029.AUK42_02285"/>
<protein>
    <submittedName>
        <fullName evidence="1">Uncharacterized protein</fullName>
    </submittedName>
</protein>
<dbReference type="EMBL" id="PFIP01000085">
    <property type="protein sequence ID" value="PIX34306.1"/>
    <property type="molecule type" value="Genomic_DNA"/>
</dbReference>
<evidence type="ECO:0000313" key="1">
    <source>
        <dbReference type="EMBL" id="OIP72283.1"/>
    </source>
</evidence>
<sequence>MKSIPKNFLLIILIGLFLFGVGQLGWAQKWQPYQFKGNERFEYKIIWNENEEPVEITYILDIKIDPEKSQKGEEVYEVSYTTKGTLTKDKLGQETAFGLGGAYGISLNMLVINPAYGFFFSQMDLKVGEKMSFFGAGIIKVTAMEEIAGRSGFVCQLFSPEEEDKILAEWVIDPELALPLRSKTYGEEGIEGEIELLNYTQY</sequence>
<evidence type="ECO:0000313" key="4">
    <source>
        <dbReference type="Proteomes" id="UP000182763"/>
    </source>
</evidence>